<dbReference type="Proteomes" id="UP000032142">
    <property type="component" value="Unassembled WGS sequence"/>
</dbReference>
<evidence type="ECO:0000313" key="2">
    <source>
        <dbReference type="EMBL" id="KHG16809.1"/>
    </source>
</evidence>
<keyword evidence="3" id="KW-1185">Reference proteome</keyword>
<name>A0A0B0NYA2_GOSAR</name>
<proteinExistence type="predicted"/>
<evidence type="ECO:0000313" key="3">
    <source>
        <dbReference type="Proteomes" id="UP000032142"/>
    </source>
</evidence>
<protein>
    <submittedName>
        <fullName evidence="2">Uncharacterized protein</fullName>
    </submittedName>
</protein>
<dbReference type="AlphaFoldDB" id="A0A0B0NYA2"/>
<organism evidence="2 3">
    <name type="scientific">Gossypium arboreum</name>
    <name type="common">Tree cotton</name>
    <name type="synonym">Gossypium nanking</name>
    <dbReference type="NCBI Taxonomy" id="29729"/>
    <lineage>
        <taxon>Eukaryota</taxon>
        <taxon>Viridiplantae</taxon>
        <taxon>Streptophyta</taxon>
        <taxon>Embryophyta</taxon>
        <taxon>Tracheophyta</taxon>
        <taxon>Spermatophyta</taxon>
        <taxon>Magnoliopsida</taxon>
        <taxon>eudicotyledons</taxon>
        <taxon>Gunneridae</taxon>
        <taxon>Pentapetalae</taxon>
        <taxon>rosids</taxon>
        <taxon>malvids</taxon>
        <taxon>Malvales</taxon>
        <taxon>Malvaceae</taxon>
        <taxon>Malvoideae</taxon>
        <taxon>Gossypium</taxon>
    </lineage>
</organism>
<dbReference type="EMBL" id="KN406971">
    <property type="protein sequence ID" value="KHG16809.1"/>
    <property type="molecule type" value="Genomic_DNA"/>
</dbReference>
<sequence length="23" mass="2509">MAWYSPLESNDLAEDSPTKAIIG</sequence>
<evidence type="ECO:0000256" key="1">
    <source>
        <dbReference type="SAM" id="MobiDB-lite"/>
    </source>
</evidence>
<reference evidence="3" key="1">
    <citation type="submission" date="2014-09" db="EMBL/GenBank/DDBJ databases">
        <authorList>
            <person name="Mudge J."/>
            <person name="Ramaraj T."/>
            <person name="Lindquist I.E."/>
            <person name="Bharti A.K."/>
            <person name="Sundararajan A."/>
            <person name="Cameron C.T."/>
            <person name="Woodward J.E."/>
            <person name="May G.D."/>
            <person name="Brubaker C."/>
            <person name="Broadhvest J."/>
            <person name="Wilkins T.A."/>
        </authorList>
    </citation>
    <scope>NUCLEOTIDE SEQUENCE</scope>
    <source>
        <strain evidence="3">cv. AKA8401</strain>
    </source>
</reference>
<feature type="region of interest" description="Disordered" evidence="1">
    <location>
        <begin position="1"/>
        <end position="23"/>
    </location>
</feature>
<accession>A0A0B0NYA2</accession>
<gene>
    <name evidence="2" type="ORF">F383_21337</name>
</gene>